<keyword evidence="3" id="KW-1133">Transmembrane helix</keyword>
<dbReference type="AlphaFoldDB" id="A0A3E1NLD7"/>
<proteinExistence type="inferred from homology"/>
<dbReference type="GO" id="GO:0051082">
    <property type="term" value="F:unfolded protein binding"/>
    <property type="evidence" value="ECO:0007669"/>
    <property type="project" value="InterPro"/>
</dbReference>
<keyword evidence="5" id="KW-1185">Reference proteome</keyword>
<reference evidence="4 5" key="1">
    <citation type="submission" date="2018-08" db="EMBL/GenBank/DDBJ databases">
        <title>Chitinophagaceae sp. K23C18032701, a novel bacterium isolated from forest soil.</title>
        <authorList>
            <person name="Wang C."/>
        </authorList>
    </citation>
    <scope>NUCLEOTIDE SEQUENCE [LARGE SCALE GENOMIC DNA]</scope>
    <source>
        <strain evidence="4 5">K23C18032701</strain>
    </source>
</reference>
<evidence type="ECO:0000256" key="2">
    <source>
        <dbReference type="ARBA" id="ARBA00022729"/>
    </source>
</evidence>
<keyword evidence="3" id="KW-0812">Transmembrane</keyword>
<accession>A0A3E1NLD7</accession>
<dbReference type="Pfam" id="PF03938">
    <property type="entry name" value="OmpH"/>
    <property type="match status" value="1"/>
</dbReference>
<dbReference type="GO" id="GO:0050821">
    <property type="term" value="P:protein stabilization"/>
    <property type="evidence" value="ECO:0007669"/>
    <property type="project" value="TreeGrafter"/>
</dbReference>
<dbReference type="InterPro" id="IPR024930">
    <property type="entry name" value="Skp_dom_sf"/>
</dbReference>
<organism evidence="4 5">
    <name type="scientific">Deminuibacter soli</name>
    <dbReference type="NCBI Taxonomy" id="2291815"/>
    <lineage>
        <taxon>Bacteria</taxon>
        <taxon>Pseudomonadati</taxon>
        <taxon>Bacteroidota</taxon>
        <taxon>Chitinophagia</taxon>
        <taxon>Chitinophagales</taxon>
        <taxon>Chitinophagaceae</taxon>
        <taxon>Deminuibacter</taxon>
    </lineage>
</organism>
<dbReference type="PANTHER" id="PTHR35089">
    <property type="entry name" value="CHAPERONE PROTEIN SKP"/>
    <property type="match status" value="1"/>
</dbReference>
<keyword evidence="2" id="KW-0732">Signal</keyword>
<dbReference type="InterPro" id="IPR005632">
    <property type="entry name" value="Chaperone_Skp"/>
</dbReference>
<dbReference type="RefSeq" id="WP_116846721.1">
    <property type="nucleotide sequence ID" value="NZ_QTJU01000002.1"/>
</dbReference>
<evidence type="ECO:0000313" key="4">
    <source>
        <dbReference type="EMBL" id="RFM28732.1"/>
    </source>
</evidence>
<name>A0A3E1NLD7_9BACT</name>
<evidence type="ECO:0000256" key="1">
    <source>
        <dbReference type="ARBA" id="ARBA00009091"/>
    </source>
</evidence>
<dbReference type="PANTHER" id="PTHR35089:SF1">
    <property type="entry name" value="CHAPERONE PROTEIN SKP"/>
    <property type="match status" value="1"/>
</dbReference>
<comment type="similarity">
    <text evidence="1">Belongs to the Skp family.</text>
</comment>
<evidence type="ECO:0000256" key="3">
    <source>
        <dbReference type="SAM" id="Phobius"/>
    </source>
</evidence>
<dbReference type="SUPFAM" id="SSF111384">
    <property type="entry name" value="OmpH-like"/>
    <property type="match status" value="1"/>
</dbReference>
<comment type="caution">
    <text evidence="4">The sequence shown here is derived from an EMBL/GenBank/DDBJ whole genome shotgun (WGS) entry which is preliminary data.</text>
</comment>
<dbReference type="EMBL" id="QTJU01000002">
    <property type="protein sequence ID" value="RFM28732.1"/>
    <property type="molecule type" value="Genomic_DNA"/>
</dbReference>
<dbReference type="Proteomes" id="UP000261284">
    <property type="component" value="Unassembled WGS sequence"/>
</dbReference>
<feature type="transmembrane region" description="Helical" evidence="3">
    <location>
        <begin position="6"/>
        <end position="24"/>
    </location>
</feature>
<protein>
    <submittedName>
        <fullName evidence="4">OmpH family outer membrane protein</fullName>
    </submittedName>
</protein>
<dbReference type="Gene3D" id="3.30.910.20">
    <property type="entry name" value="Skp domain"/>
    <property type="match status" value="1"/>
</dbReference>
<dbReference type="GO" id="GO:0005829">
    <property type="term" value="C:cytosol"/>
    <property type="evidence" value="ECO:0007669"/>
    <property type="project" value="TreeGrafter"/>
</dbReference>
<dbReference type="SMART" id="SM00935">
    <property type="entry name" value="OmpH"/>
    <property type="match status" value="1"/>
</dbReference>
<gene>
    <name evidence="4" type="ORF">DXN05_08095</name>
</gene>
<evidence type="ECO:0000313" key="5">
    <source>
        <dbReference type="Proteomes" id="UP000261284"/>
    </source>
</evidence>
<sequence>MKQFSLVLNVVLVVAVGILFYLHFAGAKNNVGGEAKHISDSASPASFKVVYFDIDSIENQYEYSKQVRAYVRGRQEQIANDLNQMRNHLTSKAKEYEQRGASMSQTEQTAFQQEFARMQGEFQSTNEQKNQELQGESMRRFQEVKAKIQTFLKEYSKTHGYVFVYASSDDDNLYYKDTTRNITAEMVRVLNEQFKAEKKK</sequence>
<keyword evidence="3" id="KW-0472">Membrane</keyword>
<dbReference type="OrthoDB" id="1493259at2"/>